<sequence>MRKNDYERMPPIEKTSASYFSMGETFSLEAPSLPSEPLQRTSHLNGRAYAAAGQVVALLHMMAVLQAYQANLLKDKGQGLSSDEVVELRCTTDLALHATKQTATAMGRSMAAMVVTERHLARSEPKQQSGPGPSWSEDRRWAQKASVAVRAPPSPAGGSRRCREPNGGQQGLKAFPTLTSRPE</sequence>
<comment type="caution">
    <text evidence="2">The sequence shown here is derived from an EMBL/GenBank/DDBJ whole genome shotgun (WGS) entry which is preliminary data.</text>
</comment>
<proteinExistence type="predicted"/>
<keyword evidence="3" id="KW-1185">Reference proteome</keyword>
<evidence type="ECO:0000313" key="3">
    <source>
        <dbReference type="Proteomes" id="UP000830375"/>
    </source>
</evidence>
<gene>
    <name evidence="2" type="ORF">H4Q32_021519</name>
</gene>
<dbReference type="Proteomes" id="UP000830375">
    <property type="component" value="Unassembled WGS sequence"/>
</dbReference>
<accession>A0ABQ8MR23</accession>
<protein>
    <submittedName>
        <fullName evidence="2">D-alanine--D-alanine ligase A</fullName>
    </submittedName>
</protein>
<dbReference type="EMBL" id="JACTAM010000004">
    <property type="protein sequence ID" value="KAI2665286.1"/>
    <property type="molecule type" value="Genomic_DNA"/>
</dbReference>
<keyword evidence="2" id="KW-0436">Ligase</keyword>
<organism evidence="2 3">
    <name type="scientific">Labeo rohita</name>
    <name type="common">Indian major carp</name>
    <name type="synonym">Cyprinus rohita</name>
    <dbReference type="NCBI Taxonomy" id="84645"/>
    <lineage>
        <taxon>Eukaryota</taxon>
        <taxon>Metazoa</taxon>
        <taxon>Chordata</taxon>
        <taxon>Craniata</taxon>
        <taxon>Vertebrata</taxon>
        <taxon>Euteleostomi</taxon>
        <taxon>Actinopterygii</taxon>
        <taxon>Neopterygii</taxon>
        <taxon>Teleostei</taxon>
        <taxon>Ostariophysi</taxon>
        <taxon>Cypriniformes</taxon>
        <taxon>Cyprinidae</taxon>
        <taxon>Labeoninae</taxon>
        <taxon>Labeonini</taxon>
        <taxon>Labeo</taxon>
    </lineage>
</organism>
<name>A0ABQ8MR23_LABRO</name>
<evidence type="ECO:0000313" key="2">
    <source>
        <dbReference type="EMBL" id="KAI2665286.1"/>
    </source>
</evidence>
<dbReference type="GO" id="GO:0016874">
    <property type="term" value="F:ligase activity"/>
    <property type="evidence" value="ECO:0007669"/>
    <property type="project" value="UniProtKB-KW"/>
</dbReference>
<feature type="region of interest" description="Disordered" evidence="1">
    <location>
        <begin position="118"/>
        <end position="183"/>
    </location>
</feature>
<evidence type="ECO:0000256" key="1">
    <source>
        <dbReference type="SAM" id="MobiDB-lite"/>
    </source>
</evidence>
<feature type="compositionally biased region" description="Low complexity" evidence="1">
    <location>
        <begin position="145"/>
        <end position="159"/>
    </location>
</feature>
<reference evidence="2 3" key="1">
    <citation type="submission" date="2022-01" db="EMBL/GenBank/DDBJ databases">
        <title>A high-quality chromosome-level genome assembly of rohu carp, Labeo rohita.</title>
        <authorList>
            <person name="Arick M.A. II"/>
            <person name="Hsu C.-Y."/>
            <person name="Magbanua Z."/>
            <person name="Pechanova O."/>
            <person name="Grover C."/>
            <person name="Miller E."/>
            <person name="Thrash A."/>
            <person name="Ezzel L."/>
            <person name="Alam S."/>
            <person name="Benzie J."/>
            <person name="Hamilton M."/>
            <person name="Karsi A."/>
            <person name="Lawrence M.L."/>
            <person name="Peterson D.G."/>
        </authorList>
    </citation>
    <scope>NUCLEOTIDE SEQUENCE [LARGE SCALE GENOMIC DNA]</scope>
    <source>
        <strain evidence="3">BAU-BD-2019</strain>
        <tissue evidence="2">Blood</tissue>
    </source>
</reference>